<dbReference type="EMBL" id="LR699553">
    <property type="protein sequence ID" value="VVD29210.1"/>
    <property type="molecule type" value="Genomic_DNA"/>
</dbReference>
<proteinExistence type="predicted"/>
<name>A0A5Q4Z289_9BURK</name>
<dbReference type="Proteomes" id="UP000325811">
    <property type="component" value="Chromosome I"/>
</dbReference>
<sequence>MFIDSLLKRVATDSTEMLFADSFACFVERQDESFDYKPSHSNYVLHFPLCLNIRTPIGFGLLHRFKVSLDKDDSERTKNCKHGGYRLCQRKVVAVVPRHG</sequence>
<evidence type="ECO:0000313" key="1">
    <source>
        <dbReference type="EMBL" id="VVD29210.1"/>
    </source>
</evidence>
<reference evidence="1 2" key="1">
    <citation type="submission" date="2019-08" db="EMBL/GenBank/DDBJ databases">
        <authorList>
            <person name="Herpell B J."/>
        </authorList>
    </citation>
    <scope>NUCLEOTIDE SEQUENCE [LARGE SCALE GENOMIC DNA]</scope>
    <source>
        <strain evidence="2">Msb3</strain>
    </source>
</reference>
<organism evidence="1 2">
    <name type="scientific">Paraburkholderia dioscoreae</name>
    <dbReference type="NCBI Taxonomy" id="2604047"/>
    <lineage>
        <taxon>Bacteria</taxon>
        <taxon>Pseudomonadati</taxon>
        <taxon>Pseudomonadota</taxon>
        <taxon>Betaproteobacteria</taxon>
        <taxon>Burkholderiales</taxon>
        <taxon>Burkholderiaceae</taxon>
        <taxon>Paraburkholderia</taxon>
    </lineage>
</organism>
<keyword evidence="2" id="KW-1185">Reference proteome</keyword>
<accession>A0A5Q4Z289</accession>
<gene>
    <name evidence="1" type="ORF">PDMSB3_2754</name>
</gene>
<dbReference type="KEGG" id="pdio:PDMSB3_2754"/>
<protein>
    <submittedName>
        <fullName evidence="1">Uncharacterized protein</fullName>
    </submittedName>
</protein>
<evidence type="ECO:0000313" key="2">
    <source>
        <dbReference type="Proteomes" id="UP000325811"/>
    </source>
</evidence>
<dbReference type="AlphaFoldDB" id="A0A5Q4Z289"/>